<keyword evidence="4" id="KW-1185">Reference proteome</keyword>
<dbReference type="AlphaFoldDB" id="A0AAD5FVF8"/>
<dbReference type="Proteomes" id="UP001205998">
    <property type="component" value="Unassembled WGS sequence"/>
</dbReference>
<sequence>MRTALRECWRRSERRTVQNRGLPPGHNPIIHSCNETGLRRVSARCHADKPDMYYYCYRSTMSAAWPGAERLQSCCCCGGGGGGGGGGGERNGQIVNGNGIGEITEWECDPAACTGTRGRADGAWRGGADGEKGPRCTGRTGKEAAQRKCRRPSAALSKRRGCSSGGGEKRACFSATSTAEASAAFYCGGSEPDSGTVSGYGGEARVRNTLLGSGENREVRDGSASLACDRSGAVNGERRRGCRTARGRVRLRRVQSFLSSTAGMSASGAGRVAQLSDHGDWAHRPQHTTRLSVASSTSTGWPGARRRVVNGGRCAVQVEASRAEAEKRQVLLGERTDMLWRRLHAVQVKQVERHVTQQLGDLRETAVTPSTAELSRLARTCSGVLRTAGGALDSDHTGSSSDTEEEEEKEHKDDDDDDDENWWRGNASPSRVKSVCRSREWRWIRERAWLGSRWVWLQAQVSELEYGIRALTELYMHLRQEKPLRRRRGESSFDIDNLVMPLGLAGLGARVQKLQYKEIITPSWRELDSAWGVLKKCVGSDGQCVNHSEAPHRPSGEDEMEDVSDTVFLKRHAIWESRERSRWGSWARRRHRGR</sequence>
<feature type="compositionally biased region" description="Acidic residues" evidence="1">
    <location>
        <begin position="402"/>
        <end position="420"/>
    </location>
</feature>
<dbReference type="EMBL" id="MU535751">
    <property type="protein sequence ID" value="KAI5629367.1"/>
    <property type="molecule type" value="Genomic_DNA"/>
</dbReference>
<evidence type="ECO:0000256" key="1">
    <source>
        <dbReference type="SAM" id="MobiDB-lite"/>
    </source>
</evidence>
<accession>A0AAD5FVF8</accession>
<evidence type="ECO:0000259" key="2">
    <source>
        <dbReference type="PROSITE" id="PS52052"/>
    </source>
</evidence>
<comment type="caution">
    <text evidence="3">The sequence shown here is derived from an EMBL/GenBank/DDBJ whole genome shotgun (WGS) entry which is preliminary data.</text>
</comment>
<organism evidence="3 4">
    <name type="scientific">Silurus asotus</name>
    <name type="common">Amur catfish</name>
    <name type="synonym">Parasilurus asotus</name>
    <dbReference type="NCBI Taxonomy" id="30991"/>
    <lineage>
        <taxon>Eukaryota</taxon>
        <taxon>Metazoa</taxon>
        <taxon>Chordata</taxon>
        <taxon>Craniata</taxon>
        <taxon>Vertebrata</taxon>
        <taxon>Euteleostomi</taxon>
        <taxon>Actinopterygii</taxon>
        <taxon>Neopterygii</taxon>
        <taxon>Teleostei</taxon>
        <taxon>Ostariophysi</taxon>
        <taxon>Siluriformes</taxon>
        <taxon>Siluridae</taxon>
        <taxon>Silurus</taxon>
    </lineage>
</organism>
<feature type="region of interest" description="Disordered" evidence="1">
    <location>
        <begin position="388"/>
        <end position="425"/>
    </location>
</feature>
<reference evidence="3" key="1">
    <citation type="submission" date="2018-07" db="EMBL/GenBank/DDBJ databases">
        <title>Comparative genomics of catfishes provides insights into carnivory and benthic adaptation.</title>
        <authorList>
            <person name="Zhang Y."/>
            <person name="Wang D."/>
            <person name="Peng Z."/>
            <person name="Zheng S."/>
            <person name="Shao F."/>
            <person name="Tao W."/>
        </authorList>
    </citation>
    <scope>NUCLEOTIDE SEQUENCE</scope>
    <source>
        <strain evidence="3">Chongqing</strain>
    </source>
</reference>
<evidence type="ECO:0000313" key="3">
    <source>
        <dbReference type="EMBL" id="KAI5629367.1"/>
    </source>
</evidence>
<dbReference type="PANTHER" id="PTHR22443:SF14">
    <property type="entry name" value="KAT8 REGULATORY NSL COMPLEX SUBUNIT 1"/>
    <property type="match status" value="1"/>
</dbReference>
<name>A0AAD5FVF8_SILAS</name>
<feature type="domain" description="PEHE" evidence="2">
    <location>
        <begin position="518"/>
        <end position="594"/>
    </location>
</feature>
<evidence type="ECO:0000313" key="4">
    <source>
        <dbReference type="Proteomes" id="UP001205998"/>
    </source>
</evidence>
<gene>
    <name evidence="3" type="ORF">C0J50_2299</name>
</gene>
<proteinExistence type="predicted"/>
<dbReference type="GO" id="GO:0044545">
    <property type="term" value="C:NSL complex"/>
    <property type="evidence" value="ECO:0007669"/>
    <property type="project" value="TreeGrafter"/>
</dbReference>
<dbReference type="InterPro" id="IPR029332">
    <property type="entry name" value="PEHE_dom"/>
</dbReference>
<dbReference type="Pfam" id="PF15275">
    <property type="entry name" value="PEHE"/>
    <property type="match status" value="1"/>
</dbReference>
<dbReference type="PANTHER" id="PTHR22443">
    <property type="entry name" value="NON-SPECIFIC LETHAL 1, ISOFORM M"/>
    <property type="match status" value="1"/>
</dbReference>
<feature type="region of interest" description="Disordered" evidence="1">
    <location>
        <begin position="543"/>
        <end position="562"/>
    </location>
</feature>
<protein>
    <submittedName>
        <fullName evidence="3">KAT8 regulatory NSL complex subunit 1-like isoform X2</fullName>
    </submittedName>
</protein>
<dbReference type="PROSITE" id="PS52052">
    <property type="entry name" value="PEHE"/>
    <property type="match status" value="1"/>
</dbReference>
<dbReference type="GO" id="GO:0035035">
    <property type="term" value="F:histone acetyltransferase binding"/>
    <property type="evidence" value="ECO:0007669"/>
    <property type="project" value="TreeGrafter"/>
</dbReference>
<dbReference type="InterPro" id="IPR026180">
    <property type="entry name" value="NSL1"/>
</dbReference>